<dbReference type="Proteomes" id="UP000178603">
    <property type="component" value="Unassembled WGS sequence"/>
</dbReference>
<proteinExistence type="predicted"/>
<reference evidence="1 2" key="1">
    <citation type="journal article" date="2016" name="Nat. Commun.">
        <title>Thousands of microbial genomes shed light on interconnected biogeochemical processes in an aquifer system.</title>
        <authorList>
            <person name="Anantharaman K."/>
            <person name="Brown C.T."/>
            <person name="Hug L.A."/>
            <person name="Sharon I."/>
            <person name="Castelle C.J."/>
            <person name="Probst A.J."/>
            <person name="Thomas B.C."/>
            <person name="Singh A."/>
            <person name="Wilkins M.J."/>
            <person name="Karaoz U."/>
            <person name="Brodie E.L."/>
            <person name="Williams K.H."/>
            <person name="Hubbard S.S."/>
            <person name="Banfield J.F."/>
        </authorList>
    </citation>
    <scope>NUCLEOTIDE SEQUENCE [LARGE SCALE GENOMIC DNA]</scope>
</reference>
<dbReference type="EMBL" id="MGGW01000011">
    <property type="protein sequence ID" value="OGM54673.1"/>
    <property type="molecule type" value="Genomic_DNA"/>
</dbReference>
<dbReference type="Gene3D" id="1.10.3210.10">
    <property type="entry name" value="Hypothetical protein af1432"/>
    <property type="match status" value="1"/>
</dbReference>
<gene>
    <name evidence="1" type="ORF">A3E44_02505</name>
</gene>
<evidence type="ECO:0000313" key="1">
    <source>
        <dbReference type="EMBL" id="OGM54673.1"/>
    </source>
</evidence>
<organism evidence="1 2">
    <name type="scientific">Candidatus Woesebacteria bacterium RIFCSPHIGHO2_12_FULL_41_24</name>
    <dbReference type="NCBI Taxonomy" id="1802510"/>
    <lineage>
        <taxon>Bacteria</taxon>
        <taxon>Candidatus Woeseibacteriota</taxon>
    </lineage>
</organism>
<evidence type="ECO:0008006" key="3">
    <source>
        <dbReference type="Google" id="ProtNLM"/>
    </source>
</evidence>
<comment type="caution">
    <text evidence="1">The sequence shown here is derived from an EMBL/GenBank/DDBJ whole genome shotgun (WGS) entry which is preliminary data.</text>
</comment>
<dbReference type="SUPFAM" id="SSF109604">
    <property type="entry name" value="HD-domain/PDEase-like"/>
    <property type="match status" value="1"/>
</dbReference>
<accession>A0A1F8ASD4</accession>
<dbReference type="AlphaFoldDB" id="A0A1F8ASD4"/>
<evidence type="ECO:0000313" key="2">
    <source>
        <dbReference type="Proteomes" id="UP000178603"/>
    </source>
</evidence>
<protein>
    <recommendedName>
        <fullName evidence="3">HD domain-containing protein</fullName>
    </recommendedName>
</protein>
<name>A0A1F8ASD4_9BACT</name>
<sequence length="185" mass="20668">MITSKLIGDIEKFVYKQGAPSIFHIDLARNKAVELARKLKGDEKVVELGALLMDCMIAKALALGKLPEHVKMSEDKVAALLVKSRLSDEEKANVLRCVREHHGVKKFYSLESEICCNADCYRFASVSGVIGGMINSPGIPLDELAKLYSLKADEKWNALSLGICKRELKDQYRIIKLFLGSYHKN</sequence>